<evidence type="ECO:0000313" key="4">
    <source>
        <dbReference type="Proteomes" id="UP001228044"/>
    </source>
</evidence>
<evidence type="ECO:0000256" key="1">
    <source>
        <dbReference type="ARBA" id="ARBA00006479"/>
    </source>
</evidence>
<keyword evidence="4" id="KW-1185">Reference proteome</keyword>
<comment type="similarity">
    <text evidence="1">Belongs to the ROK (NagC/XylR) family.</text>
</comment>
<proteinExistence type="inferred from homology"/>
<gene>
    <name evidence="3" type="ORF">QWJ38_22980</name>
</gene>
<dbReference type="SUPFAM" id="SSF53067">
    <property type="entry name" value="Actin-like ATPase domain"/>
    <property type="match status" value="1"/>
</dbReference>
<evidence type="ECO:0000259" key="2">
    <source>
        <dbReference type="PROSITE" id="PS50943"/>
    </source>
</evidence>
<comment type="caution">
    <text evidence="3">The sequence shown here is derived from an EMBL/GenBank/DDBJ whole genome shotgun (WGS) entry which is preliminary data.</text>
</comment>
<dbReference type="InterPro" id="IPR000600">
    <property type="entry name" value="ROK"/>
</dbReference>
<dbReference type="InterPro" id="IPR043129">
    <property type="entry name" value="ATPase_NBD"/>
</dbReference>
<protein>
    <submittedName>
        <fullName evidence="3">ROK family transcriptional regulator</fullName>
    </submittedName>
</protein>
<dbReference type="InterPro" id="IPR036390">
    <property type="entry name" value="WH_DNA-bd_sf"/>
</dbReference>
<dbReference type="InterPro" id="IPR036388">
    <property type="entry name" value="WH-like_DNA-bd_sf"/>
</dbReference>
<dbReference type="CDD" id="cd00093">
    <property type="entry name" value="HTH_XRE"/>
    <property type="match status" value="1"/>
</dbReference>
<dbReference type="RefSeq" id="WP_290361468.1">
    <property type="nucleotide sequence ID" value="NZ_JAUHHC010000007.1"/>
</dbReference>
<organism evidence="3 4">
    <name type="scientific">Roseateles violae</name>
    <dbReference type="NCBI Taxonomy" id="3058042"/>
    <lineage>
        <taxon>Bacteria</taxon>
        <taxon>Pseudomonadati</taxon>
        <taxon>Pseudomonadota</taxon>
        <taxon>Betaproteobacteria</taxon>
        <taxon>Burkholderiales</taxon>
        <taxon>Sphaerotilaceae</taxon>
        <taxon>Roseateles</taxon>
    </lineage>
</organism>
<dbReference type="PANTHER" id="PTHR18964">
    <property type="entry name" value="ROK (REPRESSOR, ORF, KINASE) FAMILY"/>
    <property type="match status" value="1"/>
</dbReference>
<dbReference type="Proteomes" id="UP001228044">
    <property type="component" value="Unassembled WGS sequence"/>
</dbReference>
<accession>A0ABT8DZX4</accession>
<name>A0ABT8DZX4_9BURK</name>
<evidence type="ECO:0000313" key="3">
    <source>
        <dbReference type="EMBL" id="MDN3923161.1"/>
    </source>
</evidence>
<sequence length="414" mass="43553">MNAATPAPPAAPPITGDQRLVKNINRIALLRLMREEEGLSRADLSERSGLTRSTVSLLVKELIDEGWLRENEVVVSKQLGRRPTPLQLDGQRFVLVGAELTPDTIRVVTTSIRGEVLEAQQAALRRADPEGACQQLVEMIAVLVRRVVGEGRELLGIGVGLPGAVDSQTGMLLFAPNIGWRNVPVGERLRAVLEPAGLSDVPVHYQNEADLAAIGETQFGPRPPADPLVYISCGVGLGSGIVLGDTLFTGATGAGGEIGHTTLHPDGRPCSCGRRGCAEAYIGLRAIASEAGTGGQGALPLDREALKAAMAARQARARTAFEAAGRNLGVLLQNIWTTFDPRSIVLGGEAVALGGNDFVDAALQVLADYAAAAGVRAPTVRLARYTELAVAVGGAGYALYTLMQPYQAALQQQR</sequence>
<dbReference type="Gene3D" id="3.30.420.40">
    <property type="match status" value="2"/>
</dbReference>
<dbReference type="Pfam" id="PF00480">
    <property type="entry name" value="ROK"/>
    <property type="match status" value="1"/>
</dbReference>
<feature type="domain" description="HTH cro/C1-type" evidence="2">
    <location>
        <begin position="30"/>
        <end position="56"/>
    </location>
</feature>
<dbReference type="Pfam" id="PF13412">
    <property type="entry name" value="HTH_24"/>
    <property type="match status" value="1"/>
</dbReference>
<dbReference type="InterPro" id="IPR001387">
    <property type="entry name" value="Cro/C1-type_HTH"/>
</dbReference>
<reference evidence="3 4" key="1">
    <citation type="submission" date="2023-06" db="EMBL/GenBank/DDBJ databases">
        <title>Pelomonas sp. PFR6 16S ribosomal RNA gene Genome sequencing and assembly.</title>
        <authorList>
            <person name="Woo H."/>
        </authorList>
    </citation>
    <scope>NUCLEOTIDE SEQUENCE [LARGE SCALE GENOMIC DNA]</scope>
    <source>
        <strain evidence="3 4">PFR6</strain>
    </source>
</reference>
<dbReference type="Gene3D" id="1.10.10.10">
    <property type="entry name" value="Winged helix-like DNA-binding domain superfamily/Winged helix DNA-binding domain"/>
    <property type="match status" value="1"/>
</dbReference>
<dbReference type="SUPFAM" id="SSF46785">
    <property type="entry name" value="Winged helix' DNA-binding domain"/>
    <property type="match status" value="1"/>
</dbReference>
<dbReference type="PROSITE" id="PS50943">
    <property type="entry name" value="HTH_CROC1"/>
    <property type="match status" value="1"/>
</dbReference>
<dbReference type="EMBL" id="JAUHHC010000007">
    <property type="protein sequence ID" value="MDN3923161.1"/>
    <property type="molecule type" value="Genomic_DNA"/>
</dbReference>
<dbReference type="PANTHER" id="PTHR18964:SF149">
    <property type="entry name" value="BIFUNCTIONAL UDP-N-ACETYLGLUCOSAMINE 2-EPIMERASE_N-ACETYLMANNOSAMINE KINASE"/>
    <property type="match status" value="1"/>
</dbReference>